<reference evidence="2" key="1">
    <citation type="submission" date="2013-01" db="EMBL/GenBank/DDBJ databases">
        <title>Draft Genome Sequence of a Mulberry Tree, Morus notabilis C.K. Schneid.</title>
        <authorList>
            <person name="He N."/>
            <person name="Zhao S."/>
        </authorList>
    </citation>
    <scope>NUCLEOTIDE SEQUENCE</scope>
</reference>
<gene>
    <name evidence="1" type="ORF">L484_021727</name>
</gene>
<organism evidence="1 2">
    <name type="scientific">Morus notabilis</name>
    <dbReference type="NCBI Taxonomy" id="981085"/>
    <lineage>
        <taxon>Eukaryota</taxon>
        <taxon>Viridiplantae</taxon>
        <taxon>Streptophyta</taxon>
        <taxon>Embryophyta</taxon>
        <taxon>Tracheophyta</taxon>
        <taxon>Spermatophyta</taxon>
        <taxon>Magnoliopsida</taxon>
        <taxon>eudicotyledons</taxon>
        <taxon>Gunneridae</taxon>
        <taxon>Pentapetalae</taxon>
        <taxon>rosids</taxon>
        <taxon>fabids</taxon>
        <taxon>Rosales</taxon>
        <taxon>Moraceae</taxon>
        <taxon>Moreae</taxon>
        <taxon>Morus</taxon>
    </lineage>
</organism>
<proteinExistence type="predicted"/>
<keyword evidence="2" id="KW-1185">Reference proteome</keyword>
<evidence type="ECO:0000313" key="2">
    <source>
        <dbReference type="Proteomes" id="UP000030645"/>
    </source>
</evidence>
<sequence length="74" mass="8146">MPSFEEINEILGFNSYYEEEKRYSTGTSQPPSQIALGVVNLKALLDEVGPGAGEKDLVNFVDPLTGDRIEVDLE</sequence>
<dbReference type="EMBL" id="KE345760">
    <property type="protein sequence ID" value="EXC14230.1"/>
    <property type="molecule type" value="Genomic_DNA"/>
</dbReference>
<evidence type="ECO:0000313" key="1">
    <source>
        <dbReference type="EMBL" id="EXC14230.1"/>
    </source>
</evidence>
<dbReference type="Proteomes" id="UP000030645">
    <property type="component" value="Unassembled WGS sequence"/>
</dbReference>
<accession>W9S6Z1</accession>
<name>W9S6Z1_9ROSA</name>
<protein>
    <submittedName>
        <fullName evidence="1">Uncharacterized protein</fullName>
    </submittedName>
</protein>
<dbReference type="AlphaFoldDB" id="W9S6Z1"/>